<dbReference type="OrthoDB" id="3638028at2"/>
<dbReference type="Pfam" id="PF04655">
    <property type="entry name" value="APH_6_hur"/>
    <property type="match status" value="1"/>
</dbReference>
<protein>
    <submittedName>
        <fullName evidence="1">Kinase</fullName>
    </submittedName>
</protein>
<dbReference type="AlphaFoldDB" id="A0A2U2RN55"/>
<comment type="caution">
    <text evidence="1">The sequence shown here is derived from an EMBL/GenBank/DDBJ whole genome shotgun (WGS) entry which is preliminary data.</text>
</comment>
<dbReference type="SUPFAM" id="SSF56112">
    <property type="entry name" value="Protein kinase-like (PK-like)"/>
    <property type="match status" value="1"/>
</dbReference>
<dbReference type="GO" id="GO:0016773">
    <property type="term" value="F:phosphotransferase activity, alcohol group as acceptor"/>
    <property type="evidence" value="ECO:0007669"/>
    <property type="project" value="InterPro"/>
</dbReference>
<organism evidence="1 2">
    <name type="scientific">Brachybacterium endophyticum</name>
    <dbReference type="NCBI Taxonomy" id="2182385"/>
    <lineage>
        <taxon>Bacteria</taxon>
        <taxon>Bacillati</taxon>
        <taxon>Actinomycetota</taxon>
        <taxon>Actinomycetes</taxon>
        <taxon>Micrococcales</taxon>
        <taxon>Dermabacteraceae</taxon>
        <taxon>Brachybacterium</taxon>
    </lineage>
</organism>
<name>A0A2U2RN55_9MICO</name>
<dbReference type="RefSeq" id="WP_109274184.1">
    <property type="nucleotide sequence ID" value="NZ_QFKX01000001.1"/>
</dbReference>
<accession>A0A2U2RN55</accession>
<keyword evidence="1" id="KW-0418">Kinase</keyword>
<proteinExistence type="predicted"/>
<keyword evidence="2" id="KW-1185">Reference proteome</keyword>
<evidence type="ECO:0000313" key="1">
    <source>
        <dbReference type="EMBL" id="PWH07300.1"/>
    </source>
</evidence>
<dbReference type="GO" id="GO:0019748">
    <property type="term" value="P:secondary metabolic process"/>
    <property type="evidence" value="ECO:0007669"/>
    <property type="project" value="InterPro"/>
</dbReference>
<dbReference type="InterPro" id="IPR011009">
    <property type="entry name" value="Kinase-like_dom_sf"/>
</dbReference>
<dbReference type="EMBL" id="QFKX01000001">
    <property type="protein sequence ID" value="PWH07300.1"/>
    <property type="molecule type" value="Genomic_DNA"/>
</dbReference>
<dbReference type="InterPro" id="IPR006748">
    <property type="entry name" value="NH2Glyco/OHUrea_AB-resist_kin"/>
</dbReference>
<reference evidence="1 2" key="1">
    <citation type="submission" date="2018-05" db="EMBL/GenBank/DDBJ databases">
        <title>Brachybacterium sp. M1HQ-2T, whole genome shotgun sequence.</title>
        <authorList>
            <person name="Tuo L."/>
        </authorList>
    </citation>
    <scope>NUCLEOTIDE SEQUENCE [LARGE SCALE GENOMIC DNA]</scope>
    <source>
        <strain evidence="1 2">M1HQ-2</strain>
    </source>
</reference>
<gene>
    <name evidence="1" type="ORF">DEO23_01215</name>
</gene>
<evidence type="ECO:0000313" key="2">
    <source>
        <dbReference type="Proteomes" id="UP000245590"/>
    </source>
</evidence>
<dbReference type="Proteomes" id="UP000245590">
    <property type="component" value="Unassembled WGS sequence"/>
</dbReference>
<keyword evidence="1" id="KW-0808">Transferase</keyword>
<dbReference type="GO" id="GO:0016301">
    <property type="term" value="F:kinase activity"/>
    <property type="evidence" value="ECO:0007669"/>
    <property type="project" value="UniProtKB-KW"/>
</dbReference>
<sequence>MSDDADERPSEQQILALRDRVCTERGLEVLERFPEGSTGWVGLVRRTGDPDGSSDGSEPLEGLVLKVTWAHEESRDEALGLRAWSLSDSPAPLVPRVIEARRHGAISVILLEQVHPGTTLARSALSPEQEDEVAAGLLRSLWIPASELPTAASVPAGAQAHGFRPLSAMCAWWAEEARHRLETDARGLPAPLIARGLGMFRTLPLETPGPDMLLATDFHHHNVLAAREDPGTSLADWRMIDPKPYVGDPHYDLLQHMLNDDRRLTADPLGFATRMAGLTGLDAERTLRWLLARCVQEAGSMPGAAEGALQLAEAGV</sequence>